<sequence>MNKVAVFSSKRYDRKIADEHIQSSQIEFTFFESALSEETVHLAEGYDAICIFVNDEANESVLATLHSFGISIIALRCAGYNNVDIKIAEKLGFTICRVPEYSPEAVAEHTVGLMLTLSRKFHKAYNRVREGNFALDGLMGFNLYQKTVGIIGTGNIGIATLKIMNGFGCRILCSDPVQNPEAIKLGATYVNLDTLFKEADIISLHCPLLPQTQHIIDKDAISKMKKGVMIINTSRGGLIDTKAVTKGLKKGQIGYLGLDVYELESGLFFEDLSEEIIQDDIFQRLTAFSNVMVTGHQGFFTVEALNTIASTTLNNLNALLNNEPLNPEFLIGGQ</sequence>
<dbReference type="Gene3D" id="3.40.50.720">
    <property type="entry name" value="NAD(P)-binding Rossmann-like Domain"/>
    <property type="match status" value="2"/>
</dbReference>
<dbReference type="PROSITE" id="PS00670">
    <property type="entry name" value="D_2_HYDROXYACID_DH_2"/>
    <property type="match status" value="1"/>
</dbReference>
<evidence type="ECO:0000256" key="4">
    <source>
        <dbReference type="RuleBase" id="RU003719"/>
    </source>
</evidence>
<organism evidence="7 8">
    <name type="scientific">Thalassotalea eurytherma</name>
    <dbReference type="NCBI Taxonomy" id="1144278"/>
    <lineage>
        <taxon>Bacteria</taxon>
        <taxon>Pseudomonadati</taxon>
        <taxon>Pseudomonadota</taxon>
        <taxon>Gammaproteobacteria</taxon>
        <taxon>Alteromonadales</taxon>
        <taxon>Colwelliaceae</taxon>
        <taxon>Thalassotalea</taxon>
    </lineage>
</organism>
<dbReference type="InterPro" id="IPR036291">
    <property type="entry name" value="NAD(P)-bd_dom_sf"/>
</dbReference>
<dbReference type="InterPro" id="IPR058205">
    <property type="entry name" value="D-LDH-like"/>
</dbReference>
<name>A0ABQ6H5Q5_9GAMM</name>
<keyword evidence="3" id="KW-0520">NAD</keyword>
<dbReference type="RefSeq" id="WP_284207514.1">
    <property type="nucleotide sequence ID" value="NZ_BSSU01000007.1"/>
</dbReference>
<evidence type="ECO:0000259" key="6">
    <source>
        <dbReference type="Pfam" id="PF02826"/>
    </source>
</evidence>
<evidence type="ECO:0000256" key="2">
    <source>
        <dbReference type="ARBA" id="ARBA00023002"/>
    </source>
</evidence>
<dbReference type="InterPro" id="IPR006140">
    <property type="entry name" value="D-isomer_DH_NAD-bd"/>
</dbReference>
<evidence type="ECO:0000259" key="5">
    <source>
        <dbReference type="Pfam" id="PF00389"/>
    </source>
</evidence>
<dbReference type="CDD" id="cd12183">
    <property type="entry name" value="LDH_like_2"/>
    <property type="match status" value="1"/>
</dbReference>
<dbReference type="SUPFAM" id="SSF51735">
    <property type="entry name" value="NAD(P)-binding Rossmann-fold domains"/>
    <property type="match status" value="1"/>
</dbReference>
<dbReference type="PANTHER" id="PTHR43026:SF1">
    <property type="entry name" value="2-HYDROXYACID DEHYDROGENASE HOMOLOG 1-RELATED"/>
    <property type="match status" value="1"/>
</dbReference>
<keyword evidence="8" id="KW-1185">Reference proteome</keyword>
<dbReference type="PROSITE" id="PS00671">
    <property type="entry name" value="D_2_HYDROXYACID_DH_3"/>
    <property type="match status" value="1"/>
</dbReference>
<dbReference type="PANTHER" id="PTHR43026">
    <property type="entry name" value="2-HYDROXYACID DEHYDROGENASE HOMOLOG 1-RELATED"/>
    <property type="match status" value="1"/>
</dbReference>
<feature type="domain" description="D-isomer specific 2-hydroxyacid dehydrogenase NAD-binding" evidence="6">
    <location>
        <begin position="111"/>
        <end position="298"/>
    </location>
</feature>
<dbReference type="Proteomes" id="UP001157133">
    <property type="component" value="Unassembled WGS sequence"/>
</dbReference>
<evidence type="ECO:0000313" key="7">
    <source>
        <dbReference type="EMBL" id="GLX82157.1"/>
    </source>
</evidence>
<comment type="similarity">
    <text evidence="1 4">Belongs to the D-isomer specific 2-hydroxyacid dehydrogenase family.</text>
</comment>
<keyword evidence="2 4" id="KW-0560">Oxidoreductase</keyword>
<dbReference type="InterPro" id="IPR029753">
    <property type="entry name" value="D-isomer_DH_CS"/>
</dbReference>
<comment type="caution">
    <text evidence="7">The sequence shown here is derived from an EMBL/GenBank/DDBJ whole genome shotgun (WGS) entry which is preliminary data.</text>
</comment>
<evidence type="ECO:0000256" key="3">
    <source>
        <dbReference type="ARBA" id="ARBA00023027"/>
    </source>
</evidence>
<accession>A0ABQ6H5Q5</accession>
<proteinExistence type="inferred from homology"/>
<evidence type="ECO:0000256" key="1">
    <source>
        <dbReference type="ARBA" id="ARBA00005854"/>
    </source>
</evidence>
<dbReference type="Pfam" id="PF02826">
    <property type="entry name" value="2-Hacid_dh_C"/>
    <property type="match status" value="1"/>
</dbReference>
<dbReference type="Pfam" id="PF00389">
    <property type="entry name" value="2-Hacid_dh"/>
    <property type="match status" value="1"/>
</dbReference>
<dbReference type="InterPro" id="IPR006139">
    <property type="entry name" value="D-isomer_2_OHA_DH_cat_dom"/>
</dbReference>
<feature type="domain" description="D-isomer specific 2-hydroxyacid dehydrogenase catalytic" evidence="5">
    <location>
        <begin position="5"/>
        <end position="325"/>
    </location>
</feature>
<gene>
    <name evidence="7" type="ORF">theurythT_16090</name>
</gene>
<protein>
    <submittedName>
        <fullName evidence="7">Lactate dehydrogenase</fullName>
    </submittedName>
</protein>
<dbReference type="SUPFAM" id="SSF52283">
    <property type="entry name" value="Formate/glycerate dehydrogenase catalytic domain-like"/>
    <property type="match status" value="1"/>
</dbReference>
<evidence type="ECO:0000313" key="8">
    <source>
        <dbReference type="Proteomes" id="UP001157133"/>
    </source>
</evidence>
<dbReference type="EMBL" id="BSSU01000007">
    <property type="protein sequence ID" value="GLX82157.1"/>
    <property type="molecule type" value="Genomic_DNA"/>
</dbReference>
<reference evidence="7 8" key="1">
    <citation type="submission" date="2023-03" db="EMBL/GenBank/DDBJ databases">
        <title>Draft genome sequence of Thalassotalea eurytherma JCM 18482T.</title>
        <authorList>
            <person name="Sawabe T."/>
        </authorList>
    </citation>
    <scope>NUCLEOTIDE SEQUENCE [LARGE SCALE GENOMIC DNA]</scope>
    <source>
        <strain evidence="7 8">JCM 18482</strain>
    </source>
</reference>